<dbReference type="Proteomes" id="UP000515146">
    <property type="component" value="Unplaced"/>
</dbReference>
<dbReference type="OMA" id="ATHAERN"/>
<dbReference type="FunCoup" id="A0A6P6YGQ9">
    <property type="interactions" value="473"/>
</dbReference>
<dbReference type="RefSeq" id="XP_027204437.1">
    <property type="nucleotide sequence ID" value="XM_027348636.1"/>
</dbReference>
<reference evidence="2" key="1">
    <citation type="submission" date="2025-08" db="UniProtKB">
        <authorList>
            <consortium name="RefSeq"/>
        </authorList>
    </citation>
    <scope>IDENTIFICATION</scope>
    <source>
        <strain evidence="2">Airmid</strain>
    </source>
</reference>
<dbReference type="PANTHER" id="PTHR31184:SF2">
    <property type="entry name" value="HUNTINGTIN-INTERACTING PROTEIN K"/>
    <property type="match status" value="1"/>
</dbReference>
<gene>
    <name evidence="2" type="primary">LOC113798149</name>
</gene>
<dbReference type="InParanoid" id="A0A6P6YGQ9"/>
<accession>A0A6P6YGQ9</accession>
<dbReference type="OrthoDB" id="285219at2759"/>
<dbReference type="GO" id="GO:0043066">
    <property type="term" value="P:negative regulation of apoptotic process"/>
    <property type="evidence" value="ECO:0007669"/>
    <property type="project" value="TreeGrafter"/>
</dbReference>
<dbReference type="GO" id="GO:0050821">
    <property type="term" value="P:protein stabilization"/>
    <property type="evidence" value="ECO:0007669"/>
    <property type="project" value="TreeGrafter"/>
</dbReference>
<protein>
    <submittedName>
        <fullName evidence="2">Huntingtin-interacting protein K-like</fullName>
    </submittedName>
</protein>
<organism evidence="1 2">
    <name type="scientific">Dermatophagoides pteronyssinus</name>
    <name type="common">European house dust mite</name>
    <dbReference type="NCBI Taxonomy" id="6956"/>
    <lineage>
        <taxon>Eukaryota</taxon>
        <taxon>Metazoa</taxon>
        <taxon>Ecdysozoa</taxon>
        <taxon>Arthropoda</taxon>
        <taxon>Chelicerata</taxon>
        <taxon>Arachnida</taxon>
        <taxon>Acari</taxon>
        <taxon>Acariformes</taxon>
        <taxon>Sarcoptiformes</taxon>
        <taxon>Astigmata</taxon>
        <taxon>Psoroptidia</taxon>
        <taxon>Analgoidea</taxon>
        <taxon>Pyroglyphidae</taxon>
        <taxon>Dermatophagoidinae</taxon>
        <taxon>Dermatophagoides</taxon>
    </lineage>
</organism>
<dbReference type="Gene3D" id="1.10.8.10">
    <property type="entry name" value="DNA helicase RuvA subunit, C-terminal domain"/>
    <property type="match status" value="1"/>
</dbReference>
<proteinExistence type="predicted"/>
<dbReference type="InterPro" id="IPR044034">
    <property type="entry name" value="NAC-like_UBA"/>
</dbReference>
<dbReference type="InterPro" id="IPR038922">
    <property type="entry name" value="HYPK_UBA"/>
</dbReference>
<dbReference type="GeneID" id="113798149"/>
<evidence type="ECO:0000313" key="2">
    <source>
        <dbReference type="RefSeq" id="XP_027204437.1"/>
    </source>
</evidence>
<dbReference type="Pfam" id="PF19026">
    <property type="entry name" value="UBA_HYPK"/>
    <property type="match status" value="1"/>
</dbReference>
<dbReference type="InterPro" id="IPR052617">
    <property type="entry name" value="Huntingtin-int_K"/>
</dbReference>
<dbReference type="CDD" id="cd14361">
    <property type="entry name" value="UBA_HYPK"/>
    <property type="match status" value="1"/>
</dbReference>
<dbReference type="AlphaFoldDB" id="A0A6P6YGQ9"/>
<dbReference type="PANTHER" id="PTHR31184">
    <property type="entry name" value="HUNTINGTIN-INTERACTING PROTEIN K FAMILY MEMBER"/>
    <property type="match status" value="1"/>
</dbReference>
<evidence type="ECO:0000313" key="1">
    <source>
        <dbReference type="Proteomes" id="UP000515146"/>
    </source>
</evidence>
<dbReference type="KEGG" id="dpte:113798149"/>
<sequence>MQIDKDDKIIENSHTNNNNEDEEIDEDEDSSNKSKKIIGKHDSGAADLAKVQTYEASFFDEEGQNDSTEISGAARSIIDSKRSKEVAEKVARQKELAKVIIRREDVELIMNEMEISKTDAELKLRQAMGDVVQALITMLNE</sequence>
<name>A0A6P6YGQ9_DERPT</name>
<keyword evidence="1" id="KW-1185">Reference proteome</keyword>